<dbReference type="Pfam" id="PF03061">
    <property type="entry name" value="4HBT"/>
    <property type="match status" value="1"/>
</dbReference>
<dbReference type="AlphaFoldDB" id="A0A7L9WLR1"/>
<dbReference type="Proteomes" id="UP000594118">
    <property type="component" value="Chromosome"/>
</dbReference>
<dbReference type="InterPro" id="IPR006683">
    <property type="entry name" value="Thioestr_dom"/>
</dbReference>
<dbReference type="GO" id="GO:0047617">
    <property type="term" value="F:fatty acyl-CoA hydrolase activity"/>
    <property type="evidence" value="ECO:0007669"/>
    <property type="project" value="InterPro"/>
</dbReference>
<dbReference type="NCBIfam" id="TIGR00369">
    <property type="entry name" value="unchar_dom_1"/>
    <property type="match status" value="1"/>
</dbReference>
<evidence type="ECO:0000256" key="1">
    <source>
        <dbReference type="ARBA" id="ARBA00008324"/>
    </source>
</evidence>
<protein>
    <submittedName>
        <fullName evidence="4">Hotdog fold thioesterase</fullName>
    </submittedName>
</protein>
<feature type="domain" description="Thioesterase" evidence="3">
    <location>
        <begin position="59"/>
        <end position="134"/>
    </location>
</feature>
<dbReference type="EMBL" id="CP045201">
    <property type="protein sequence ID" value="QOL80863.1"/>
    <property type="molecule type" value="Genomic_DNA"/>
</dbReference>
<accession>A0A7L9WLR1</accession>
<evidence type="ECO:0000313" key="5">
    <source>
        <dbReference type="Proteomes" id="UP000594118"/>
    </source>
</evidence>
<organism evidence="4 5">
    <name type="scientific">Pseudooceanicola spongiae</name>
    <dbReference type="NCBI Taxonomy" id="2613965"/>
    <lineage>
        <taxon>Bacteria</taxon>
        <taxon>Pseudomonadati</taxon>
        <taxon>Pseudomonadota</taxon>
        <taxon>Alphaproteobacteria</taxon>
        <taxon>Rhodobacterales</taxon>
        <taxon>Paracoccaceae</taxon>
        <taxon>Pseudooceanicola</taxon>
    </lineage>
</organism>
<dbReference type="InterPro" id="IPR003736">
    <property type="entry name" value="PAAI_dom"/>
</dbReference>
<dbReference type="Gene3D" id="3.10.129.10">
    <property type="entry name" value="Hotdog Thioesterase"/>
    <property type="match status" value="1"/>
</dbReference>
<evidence type="ECO:0000259" key="3">
    <source>
        <dbReference type="Pfam" id="PF03061"/>
    </source>
</evidence>
<dbReference type="SUPFAM" id="SSF54637">
    <property type="entry name" value="Thioesterase/thiol ester dehydrase-isomerase"/>
    <property type="match status" value="1"/>
</dbReference>
<dbReference type="PANTHER" id="PTHR21660">
    <property type="entry name" value="THIOESTERASE SUPERFAMILY MEMBER-RELATED"/>
    <property type="match status" value="1"/>
</dbReference>
<dbReference type="KEGG" id="pshq:F3W81_08595"/>
<sequence length="148" mass="15252">MTETTRKPLSGLDSLRAMLAGKGRAPAISATLNFKAVAVEEGVVTFTGTPLEAFTNPIGTVHGGWYGAILDSCMACAVFSKLPAGTGYTTLEYKVNIIRPIPLGTEVTATGTAQHVGRSTGVAVGEIRGVDGRLYATGSTTCIVMSQG</sequence>
<dbReference type="CDD" id="cd03443">
    <property type="entry name" value="PaaI_thioesterase"/>
    <property type="match status" value="1"/>
</dbReference>
<reference evidence="4 5" key="1">
    <citation type="submission" date="2019-10" db="EMBL/GenBank/DDBJ databases">
        <title>Pseudopuniceibacterium sp. HQ09 islated from Antarctica.</title>
        <authorList>
            <person name="Liao L."/>
            <person name="Su S."/>
            <person name="Chen B."/>
            <person name="Yu Y."/>
        </authorList>
    </citation>
    <scope>NUCLEOTIDE SEQUENCE [LARGE SCALE GENOMIC DNA]</scope>
    <source>
        <strain evidence="4 5">HQ09</strain>
    </source>
</reference>
<gene>
    <name evidence="4" type="ORF">F3W81_08595</name>
</gene>
<dbReference type="RefSeq" id="WP_193083180.1">
    <property type="nucleotide sequence ID" value="NZ_CP045201.1"/>
</dbReference>
<keyword evidence="2" id="KW-0378">Hydrolase</keyword>
<comment type="similarity">
    <text evidence="1">Belongs to the thioesterase PaaI family.</text>
</comment>
<keyword evidence="5" id="KW-1185">Reference proteome</keyword>
<dbReference type="PANTHER" id="PTHR21660:SF1">
    <property type="entry name" value="ACYL-COENZYME A THIOESTERASE 13"/>
    <property type="match status" value="1"/>
</dbReference>
<evidence type="ECO:0000313" key="4">
    <source>
        <dbReference type="EMBL" id="QOL80863.1"/>
    </source>
</evidence>
<proteinExistence type="inferred from homology"/>
<dbReference type="InterPro" id="IPR039298">
    <property type="entry name" value="ACOT13"/>
</dbReference>
<dbReference type="InterPro" id="IPR029069">
    <property type="entry name" value="HotDog_dom_sf"/>
</dbReference>
<evidence type="ECO:0000256" key="2">
    <source>
        <dbReference type="ARBA" id="ARBA00022801"/>
    </source>
</evidence>
<name>A0A7L9WLR1_9RHOB</name>